<dbReference type="EMBL" id="CP013251">
    <property type="protein sequence ID" value="AMO55377.1"/>
    <property type="molecule type" value="Genomic_DNA"/>
</dbReference>
<reference evidence="1 2" key="1">
    <citation type="journal article" date="2016" name="Front. Microbiol.">
        <title>Genomic Insight into the Host-Endosymbiont Relationship of Endozoicomonas montiporae CL-33(T) with its Coral Host.</title>
        <authorList>
            <person name="Ding J.-Y."/>
            <person name="Shiu J.-H."/>
            <person name="Chen W.-M."/>
            <person name="Chiang Y.-R."/>
            <person name="Tang S.-L."/>
        </authorList>
    </citation>
    <scope>NUCLEOTIDE SEQUENCE [LARGE SCALE GENOMIC DNA]</scope>
    <source>
        <strain evidence="1 2">CL-33</strain>
    </source>
</reference>
<dbReference type="KEGG" id="emp:EZMO1_1182"/>
<proteinExistence type="predicted"/>
<sequence length="44" mass="5320">MSINEFVMEVKPQLTSDFGPKIQEKYTDWPEDYPYQMNPKLRPK</sequence>
<evidence type="ECO:0000313" key="2">
    <source>
        <dbReference type="Proteomes" id="UP000071065"/>
    </source>
</evidence>
<evidence type="ECO:0000313" key="1">
    <source>
        <dbReference type="EMBL" id="AMO55377.1"/>
    </source>
</evidence>
<gene>
    <name evidence="1" type="ORF">EZMO1_1182</name>
</gene>
<protein>
    <submittedName>
        <fullName evidence="1">Uncharacterized protein</fullName>
    </submittedName>
</protein>
<dbReference type="AlphaFoldDB" id="A0A142B9F1"/>
<accession>A0A142B9F1</accession>
<dbReference type="PATRIC" id="fig|570277.3.peg.1292"/>
<name>A0A142B9F1_9GAMM</name>
<dbReference type="STRING" id="570277.EZMO1_1182"/>
<dbReference type="RefSeq" id="WP_269077865.1">
    <property type="nucleotide sequence ID" value="NZ_CP013251.1"/>
</dbReference>
<dbReference type="Proteomes" id="UP000071065">
    <property type="component" value="Chromosome"/>
</dbReference>
<organism evidence="1 2">
    <name type="scientific">Endozoicomonas montiporae CL-33</name>
    <dbReference type="NCBI Taxonomy" id="570277"/>
    <lineage>
        <taxon>Bacteria</taxon>
        <taxon>Pseudomonadati</taxon>
        <taxon>Pseudomonadota</taxon>
        <taxon>Gammaproteobacteria</taxon>
        <taxon>Oceanospirillales</taxon>
        <taxon>Endozoicomonadaceae</taxon>
        <taxon>Endozoicomonas</taxon>
    </lineage>
</organism>